<dbReference type="Proteomes" id="UP000004893">
    <property type="component" value="Unassembled WGS sequence"/>
</dbReference>
<keyword evidence="1" id="KW-0812">Transmembrane</keyword>
<name>C0C0H7_9FIRM</name>
<dbReference type="InterPro" id="IPR014509">
    <property type="entry name" value="YjdF-like"/>
</dbReference>
<proteinExistence type="predicted"/>
<feature type="transmembrane region" description="Helical" evidence="1">
    <location>
        <begin position="26"/>
        <end position="45"/>
    </location>
</feature>
<feature type="transmembrane region" description="Helical" evidence="1">
    <location>
        <begin position="114"/>
        <end position="131"/>
    </location>
</feature>
<reference evidence="2" key="1">
    <citation type="submission" date="2009-02" db="EMBL/GenBank/DDBJ databases">
        <authorList>
            <person name="Fulton L."/>
            <person name="Clifton S."/>
            <person name="Fulton B."/>
            <person name="Xu J."/>
            <person name="Minx P."/>
            <person name="Pepin K.H."/>
            <person name="Johnson M."/>
            <person name="Bhonagiri V."/>
            <person name="Nash W.E."/>
            <person name="Mardis E.R."/>
            <person name="Wilson R.K."/>
        </authorList>
    </citation>
    <scope>NUCLEOTIDE SEQUENCE [LARGE SCALE GENOMIC DNA]</scope>
    <source>
        <strain evidence="2">DSM 15053</strain>
    </source>
</reference>
<dbReference type="eggNOG" id="COG2865">
    <property type="taxonomic scope" value="Bacteria"/>
</dbReference>
<evidence type="ECO:0000256" key="1">
    <source>
        <dbReference type="SAM" id="Phobius"/>
    </source>
</evidence>
<comment type="caution">
    <text evidence="2">The sequence shown here is derived from an EMBL/GenBank/DDBJ whole genome shotgun (WGS) entry which is preliminary data.</text>
</comment>
<keyword evidence="1" id="KW-1133">Transmembrane helix</keyword>
<feature type="transmembrane region" description="Helical" evidence="1">
    <location>
        <begin position="143"/>
        <end position="163"/>
    </location>
</feature>
<feature type="transmembrane region" description="Helical" evidence="1">
    <location>
        <begin position="82"/>
        <end position="102"/>
    </location>
</feature>
<sequence>MKKMMNKIKIMGRALKMELREHKSSFMVFVTLRALVILIMILQIFNGNFENVFLCILTLILLIVPSFVQVNLKIELPTALEIIILLFIFAAEILGEIQAYYIKFPAWDTLLHTLNGFLMAAIGFALVDILNRNERFSIRLSPVFVAIVAFCFSMTIGVIWEFFEFGMDQIFHFDMQKDTIVHTISSVMLDPAGGNHPEVIENITDAAVNGQSLGLGGYLDIGLIDTMKDLLVNFAGAVVFSVIGYFYVKNRGKGKFAKRFIPRLKTKDADFLQQAEAEDEKANEK</sequence>
<dbReference type="STRING" id="553973.CLOHYLEM_05573"/>
<dbReference type="HOGENOM" id="CLU_070751_0_0_9"/>
<protein>
    <submittedName>
        <fullName evidence="2">Uncharacterized protein</fullName>
    </submittedName>
</protein>
<evidence type="ECO:0000313" key="3">
    <source>
        <dbReference type="Proteomes" id="UP000004893"/>
    </source>
</evidence>
<keyword evidence="1" id="KW-0472">Membrane</keyword>
<evidence type="ECO:0000313" key="2">
    <source>
        <dbReference type="EMBL" id="EEG74314.1"/>
    </source>
</evidence>
<keyword evidence="3" id="KW-1185">Reference proteome</keyword>
<feature type="transmembrane region" description="Helical" evidence="1">
    <location>
        <begin position="230"/>
        <end position="248"/>
    </location>
</feature>
<accession>C0C0H7</accession>
<gene>
    <name evidence="2" type="ORF">CLOHYLEM_05573</name>
</gene>
<dbReference type="Pfam" id="PF09997">
    <property type="entry name" value="DUF2238"/>
    <property type="match status" value="1"/>
</dbReference>
<dbReference type="EMBL" id="ABYI02000020">
    <property type="protein sequence ID" value="EEG74314.1"/>
    <property type="molecule type" value="Genomic_DNA"/>
</dbReference>
<reference evidence="2" key="2">
    <citation type="submission" date="2013-06" db="EMBL/GenBank/DDBJ databases">
        <title>Draft genome sequence of Clostridium hylemonae (DSM 15053).</title>
        <authorList>
            <person name="Sudarsanam P."/>
            <person name="Ley R."/>
            <person name="Guruge J."/>
            <person name="Turnbaugh P.J."/>
            <person name="Mahowald M."/>
            <person name="Liep D."/>
            <person name="Gordon J."/>
        </authorList>
    </citation>
    <scope>NUCLEOTIDE SEQUENCE</scope>
    <source>
        <strain evidence="2">DSM 15053</strain>
    </source>
</reference>
<organism evidence="2 3">
    <name type="scientific">[Clostridium] hylemonae DSM 15053</name>
    <dbReference type="NCBI Taxonomy" id="553973"/>
    <lineage>
        <taxon>Bacteria</taxon>
        <taxon>Bacillati</taxon>
        <taxon>Bacillota</taxon>
        <taxon>Clostridia</taxon>
        <taxon>Lachnospirales</taxon>
        <taxon>Lachnospiraceae</taxon>
    </lineage>
</organism>
<dbReference type="AlphaFoldDB" id="C0C0H7"/>
<feature type="transmembrane region" description="Helical" evidence="1">
    <location>
        <begin position="51"/>
        <end position="70"/>
    </location>
</feature>